<feature type="transmembrane region" description="Helical" evidence="9">
    <location>
        <begin position="41"/>
        <end position="59"/>
    </location>
</feature>
<feature type="transmembrane region" description="Helical" evidence="9">
    <location>
        <begin position="359"/>
        <end position="378"/>
    </location>
</feature>
<dbReference type="InterPro" id="IPR005829">
    <property type="entry name" value="Sugar_transporter_CS"/>
</dbReference>
<feature type="region of interest" description="Disordered" evidence="8">
    <location>
        <begin position="1"/>
        <end position="32"/>
    </location>
</feature>
<comment type="similarity">
    <text evidence="2 7">Belongs to the major facilitator superfamily. Sugar transporter (TC 2.A.1.1) family.</text>
</comment>
<evidence type="ECO:0000313" key="12">
    <source>
        <dbReference type="Proteomes" id="UP001314229"/>
    </source>
</evidence>
<keyword evidence="4 9" id="KW-0812">Transmembrane</keyword>
<dbReference type="Pfam" id="PF00083">
    <property type="entry name" value="Sugar_tr"/>
    <property type="match status" value="1"/>
</dbReference>
<evidence type="ECO:0000313" key="11">
    <source>
        <dbReference type="EMBL" id="CAK6954544.1"/>
    </source>
</evidence>
<dbReference type="Proteomes" id="UP001314229">
    <property type="component" value="Unassembled WGS sequence"/>
</dbReference>
<feature type="domain" description="Major facilitator superfamily (MFS) profile" evidence="10">
    <location>
        <begin position="46"/>
        <end position="442"/>
    </location>
</feature>
<feature type="transmembrane region" description="Helical" evidence="9">
    <location>
        <begin position="137"/>
        <end position="158"/>
    </location>
</feature>
<dbReference type="InterPro" id="IPR050814">
    <property type="entry name" value="Myo-inositol_Transporter"/>
</dbReference>
<feature type="transmembrane region" description="Helical" evidence="9">
    <location>
        <begin position="170"/>
        <end position="188"/>
    </location>
</feature>
<evidence type="ECO:0000256" key="4">
    <source>
        <dbReference type="ARBA" id="ARBA00022692"/>
    </source>
</evidence>
<dbReference type="PROSITE" id="PS00216">
    <property type="entry name" value="SUGAR_TRANSPORT_1"/>
    <property type="match status" value="1"/>
</dbReference>
<keyword evidence="3 7" id="KW-0813">Transport</keyword>
<dbReference type="InterPro" id="IPR020846">
    <property type="entry name" value="MFS_dom"/>
</dbReference>
<dbReference type="Gene3D" id="1.20.1250.20">
    <property type="entry name" value="MFS general substrate transporter like domains"/>
    <property type="match status" value="1"/>
</dbReference>
<feature type="transmembrane region" description="Helical" evidence="9">
    <location>
        <begin position="200"/>
        <end position="221"/>
    </location>
</feature>
<dbReference type="GO" id="GO:0005366">
    <property type="term" value="F:myo-inositol:proton symporter activity"/>
    <property type="evidence" value="ECO:0007669"/>
    <property type="project" value="TreeGrafter"/>
</dbReference>
<comment type="caution">
    <text evidence="11">The sequence shown here is derived from an EMBL/GenBank/DDBJ whole genome shotgun (WGS) entry which is preliminary data.</text>
</comment>
<feature type="transmembrane region" description="Helical" evidence="9">
    <location>
        <begin position="325"/>
        <end position="347"/>
    </location>
</feature>
<dbReference type="EMBL" id="CAWUFR010000017">
    <property type="protein sequence ID" value="CAK6954544.1"/>
    <property type="molecule type" value="Genomic_DNA"/>
</dbReference>
<accession>A0AAV1N820</accession>
<dbReference type="NCBIfam" id="TIGR00879">
    <property type="entry name" value="SP"/>
    <property type="match status" value="1"/>
</dbReference>
<evidence type="ECO:0000259" key="10">
    <source>
        <dbReference type="PROSITE" id="PS50850"/>
    </source>
</evidence>
<gene>
    <name evidence="11" type="ORF">FSCOSCO3_A024973</name>
</gene>
<keyword evidence="5 9" id="KW-1133">Transmembrane helix</keyword>
<keyword evidence="12" id="KW-1185">Reference proteome</keyword>
<sequence>MGNLMSSRRQKDGEESLIGPSSSGDAASSEDILDRDPSTPVFVYVLAFFSALGGFLFGYDTGVVSGAMLLLKKEMNLNTLWQELLVSSTVGAAALSALSGGSLNGWLGRKICILIASFIFSIGGIILSLAPDKVVLLVGRITVGLGIGIASMTVPVYIAEVSPSHMRGQLVTINSLFITGGQFIASVIDGAFSYMSHDGWRYMLGLSVVPAALQFVGFFFLPESPRWLLQKGRSQEAHQVLSRIRGGQNVDEEYDTIRTSIEEEEKEAGGGGVVILRILRHGPTRRALVVGCGLQMFQQLSGINTVMYYSATILQMAGVRDDKQAIWLAAATSATNFVFTLVGVWLVERVGRRKLTLGSLIGTGLSLSVLAVGFLLSAQNSPSITLHPVDPHNSTCRLYESCEFCMLDPDCGFCYRENGTRVYESSCISVSQESIDHAAWGR</sequence>
<dbReference type="AlphaFoldDB" id="A0AAV1N820"/>
<feature type="transmembrane region" description="Helical" evidence="9">
    <location>
        <begin position="111"/>
        <end position="131"/>
    </location>
</feature>
<name>A0AAV1N820_SCOSC</name>
<evidence type="ECO:0000256" key="8">
    <source>
        <dbReference type="SAM" id="MobiDB-lite"/>
    </source>
</evidence>
<dbReference type="InterPro" id="IPR036259">
    <property type="entry name" value="MFS_trans_sf"/>
</dbReference>
<dbReference type="PANTHER" id="PTHR48020:SF12">
    <property type="entry name" value="PROTON MYO-INOSITOL COTRANSPORTER"/>
    <property type="match status" value="1"/>
</dbReference>
<dbReference type="FunFam" id="1.20.1250.20:FF:000177">
    <property type="entry name" value="proton myo-inositol cotransporter isoform X1"/>
    <property type="match status" value="1"/>
</dbReference>
<proteinExistence type="inferred from homology"/>
<dbReference type="PANTHER" id="PTHR48020">
    <property type="entry name" value="PROTON MYO-INOSITOL COTRANSPORTER"/>
    <property type="match status" value="1"/>
</dbReference>
<dbReference type="SUPFAM" id="SSF103473">
    <property type="entry name" value="MFS general substrate transporter"/>
    <property type="match status" value="1"/>
</dbReference>
<organism evidence="11 12">
    <name type="scientific">Scomber scombrus</name>
    <name type="common">Atlantic mackerel</name>
    <name type="synonym">Scomber vernalis</name>
    <dbReference type="NCBI Taxonomy" id="13677"/>
    <lineage>
        <taxon>Eukaryota</taxon>
        <taxon>Metazoa</taxon>
        <taxon>Chordata</taxon>
        <taxon>Craniata</taxon>
        <taxon>Vertebrata</taxon>
        <taxon>Euteleostomi</taxon>
        <taxon>Actinopterygii</taxon>
        <taxon>Neopterygii</taxon>
        <taxon>Teleostei</taxon>
        <taxon>Neoteleostei</taxon>
        <taxon>Acanthomorphata</taxon>
        <taxon>Pelagiaria</taxon>
        <taxon>Scombriformes</taxon>
        <taxon>Scombridae</taxon>
        <taxon>Scomber</taxon>
    </lineage>
</organism>
<dbReference type="PROSITE" id="PS50850">
    <property type="entry name" value="MFS"/>
    <property type="match status" value="1"/>
</dbReference>
<feature type="transmembrane region" description="Helical" evidence="9">
    <location>
        <begin position="287"/>
        <end position="310"/>
    </location>
</feature>
<evidence type="ECO:0000256" key="3">
    <source>
        <dbReference type="ARBA" id="ARBA00022448"/>
    </source>
</evidence>
<evidence type="ECO:0000256" key="1">
    <source>
        <dbReference type="ARBA" id="ARBA00004141"/>
    </source>
</evidence>
<reference evidence="11 12" key="1">
    <citation type="submission" date="2024-01" db="EMBL/GenBank/DDBJ databases">
        <authorList>
            <person name="Alioto T."/>
            <person name="Alioto T."/>
            <person name="Gomez Garrido J."/>
        </authorList>
    </citation>
    <scope>NUCLEOTIDE SEQUENCE [LARGE SCALE GENOMIC DNA]</scope>
</reference>
<feature type="transmembrane region" description="Helical" evidence="9">
    <location>
        <begin position="79"/>
        <end position="99"/>
    </location>
</feature>
<keyword evidence="6 9" id="KW-0472">Membrane</keyword>
<dbReference type="PRINTS" id="PR00171">
    <property type="entry name" value="SUGRTRNSPORT"/>
</dbReference>
<dbReference type="InterPro" id="IPR003663">
    <property type="entry name" value="Sugar/inositol_transpt"/>
</dbReference>
<dbReference type="GO" id="GO:0016324">
    <property type="term" value="C:apical plasma membrane"/>
    <property type="evidence" value="ECO:0007669"/>
    <property type="project" value="TreeGrafter"/>
</dbReference>
<evidence type="ECO:0000256" key="7">
    <source>
        <dbReference type="RuleBase" id="RU003346"/>
    </source>
</evidence>
<evidence type="ECO:0000256" key="6">
    <source>
        <dbReference type="ARBA" id="ARBA00023136"/>
    </source>
</evidence>
<dbReference type="InterPro" id="IPR005828">
    <property type="entry name" value="MFS_sugar_transport-like"/>
</dbReference>
<protein>
    <submittedName>
        <fullName evidence="11">Proton myo-inositol cotransporter-like isoform X2</fullName>
    </submittedName>
</protein>
<evidence type="ECO:0000256" key="9">
    <source>
        <dbReference type="SAM" id="Phobius"/>
    </source>
</evidence>
<comment type="subcellular location">
    <subcellularLocation>
        <location evidence="1">Membrane</location>
        <topology evidence="1">Multi-pass membrane protein</topology>
    </subcellularLocation>
</comment>
<evidence type="ECO:0000256" key="5">
    <source>
        <dbReference type="ARBA" id="ARBA00022989"/>
    </source>
</evidence>
<evidence type="ECO:0000256" key="2">
    <source>
        <dbReference type="ARBA" id="ARBA00010992"/>
    </source>
</evidence>